<organism evidence="2 3">
    <name type="scientific">Fukomys damarensis</name>
    <name type="common">Damaraland mole rat</name>
    <name type="synonym">Cryptomys damarensis</name>
    <dbReference type="NCBI Taxonomy" id="885580"/>
    <lineage>
        <taxon>Eukaryota</taxon>
        <taxon>Metazoa</taxon>
        <taxon>Chordata</taxon>
        <taxon>Craniata</taxon>
        <taxon>Vertebrata</taxon>
        <taxon>Euteleostomi</taxon>
        <taxon>Mammalia</taxon>
        <taxon>Eutheria</taxon>
        <taxon>Euarchontoglires</taxon>
        <taxon>Glires</taxon>
        <taxon>Rodentia</taxon>
        <taxon>Hystricomorpha</taxon>
        <taxon>Bathyergidae</taxon>
        <taxon>Fukomys</taxon>
    </lineage>
</organism>
<dbReference type="EMBL" id="KN122248">
    <property type="protein sequence ID" value="KFO31727.1"/>
    <property type="molecule type" value="Genomic_DNA"/>
</dbReference>
<reference evidence="2 3" key="1">
    <citation type="submission" date="2013-11" db="EMBL/GenBank/DDBJ databases">
        <title>The Damaraland mole rat (Fukomys damarensis) genome and evolution of African mole rats.</title>
        <authorList>
            <person name="Gladyshev V.N."/>
            <person name="Fang X."/>
        </authorList>
    </citation>
    <scope>NUCLEOTIDE SEQUENCE [LARGE SCALE GENOMIC DNA]</scope>
    <source>
        <tissue evidence="2">Liver</tissue>
    </source>
</reference>
<proteinExistence type="predicted"/>
<feature type="region of interest" description="Disordered" evidence="1">
    <location>
        <begin position="1"/>
        <end position="34"/>
    </location>
</feature>
<keyword evidence="3" id="KW-1185">Reference proteome</keyword>
<accession>A0A091DKZ4</accession>
<dbReference type="AlphaFoldDB" id="A0A091DKZ4"/>
<evidence type="ECO:0000313" key="3">
    <source>
        <dbReference type="Proteomes" id="UP000028990"/>
    </source>
</evidence>
<sequence length="91" mass="9564">MFALRAGRESLHRHPSGRKTACGRPRDPALGGSGCGAASLLRRELERKRFKASADALRETPELRTGLPCLQVDPGGLAGSRANCGVAALVI</sequence>
<dbReference type="Proteomes" id="UP000028990">
    <property type="component" value="Unassembled WGS sequence"/>
</dbReference>
<evidence type="ECO:0000313" key="2">
    <source>
        <dbReference type="EMBL" id="KFO31727.1"/>
    </source>
</evidence>
<feature type="compositionally biased region" description="Basic and acidic residues" evidence="1">
    <location>
        <begin position="1"/>
        <end position="12"/>
    </location>
</feature>
<protein>
    <submittedName>
        <fullName evidence="2">Uncharacterized protein</fullName>
    </submittedName>
</protein>
<evidence type="ECO:0000256" key="1">
    <source>
        <dbReference type="SAM" id="MobiDB-lite"/>
    </source>
</evidence>
<name>A0A091DKZ4_FUKDA</name>
<gene>
    <name evidence="2" type="ORF">H920_06926</name>
</gene>